<evidence type="ECO:0000313" key="3">
    <source>
        <dbReference type="Proteomes" id="UP001141327"/>
    </source>
</evidence>
<dbReference type="EMBL" id="JAPMOS010000070">
    <property type="protein sequence ID" value="KAJ4456423.1"/>
    <property type="molecule type" value="Genomic_DNA"/>
</dbReference>
<name>A0ABQ8UE98_9EUKA</name>
<evidence type="ECO:0000313" key="2">
    <source>
        <dbReference type="EMBL" id="KAJ4456423.1"/>
    </source>
</evidence>
<organism evidence="2 3">
    <name type="scientific">Paratrimastix pyriformis</name>
    <dbReference type="NCBI Taxonomy" id="342808"/>
    <lineage>
        <taxon>Eukaryota</taxon>
        <taxon>Metamonada</taxon>
        <taxon>Preaxostyla</taxon>
        <taxon>Paratrimastigidae</taxon>
        <taxon>Paratrimastix</taxon>
    </lineage>
</organism>
<feature type="region of interest" description="Disordered" evidence="1">
    <location>
        <begin position="151"/>
        <end position="191"/>
    </location>
</feature>
<reference evidence="2" key="1">
    <citation type="journal article" date="2022" name="bioRxiv">
        <title>Genomics of Preaxostyla Flagellates Illuminates Evolutionary Transitions and the Path Towards Mitochondrial Loss.</title>
        <authorList>
            <person name="Novak L.V.F."/>
            <person name="Treitli S.C."/>
            <person name="Pyrih J."/>
            <person name="Halakuc P."/>
            <person name="Pipaliya S.V."/>
            <person name="Vacek V."/>
            <person name="Brzon O."/>
            <person name="Soukal P."/>
            <person name="Eme L."/>
            <person name="Dacks J.B."/>
            <person name="Karnkowska A."/>
            <person name="Elias M."/>
            <person name="Hampl V."/>
        </authorList>
    </citation>
    <scope>NUCLEOTIDE SEQUENCE</scope>
    <source>
        <strain evidence="2">RCP-MX</strain>
    </source>
</reference>
<dbReference type="Proteomes" id="UP001141327">
    <property type="component" value="Unassembled WGS sequence"/>
</dbReference>
<proteinExistence type="predicted"/>
<keyword evidence="3" id="KW-1185">Reference proteome</keyword>
<accession>A0ABQ8UE98</accession>
<sequence>MTTTYAALRAATGPGAPSADLPPVRWPAPGPRVPPAREAPCPLQFQAFFVDIWTRYPPSGFHPNRNLLTLTLHPRHPAPSTATTSPKRYSLVIRVVPLAAPCPTALPPCVHLPALGGPEAVGLRDPGLWAPQGPLAGLVTGALGTQPETITPDNVDDGSIATSMGLTVPTPPHEDDQPADAMTATPDGPTPGLADPLAYEHYALLDQERVYGRVVSLVEVTTGEV</sequence>
<gene>
    <name evidence="2" type="ORF">PAPYR_8316</name>
</gene>
<evidence type="ECO:0000256" key="1">
    <source>
        <dbReference type="SAM" id="MobiDB-lite"/>
    </source>
</evidence>
<protein>
    <submittedName>
        <fullName evidence="2">Uncharacterized protein</fullName>
    </submittedName>
</protein>
<comment type="caution">
    <text evidence="2">The sequence shown here is derived from an EMBL/GenBank/DDBJ whole genome shotgun (WGS) entry which is preliminary data.</text>
</comment>